<feature type="compositionally biased region" description="Low complexity" evidence="1">
    <location>
        <begin position="508"/>
        <end position="520"/>
    </location>
</feature>
<dbReference type="InterPro" id="IPR000626">
    <property type="entry name" value="Ubiquitin-like_dom"/>
</dbReference>
<protein>
    <recommendedName>
        <fullName evidence="2">Ubiquitin-like domain-containing protein</fullName>
    </recommendedName>
</protein>
<keyword evidence="4" id="KW-1185">Reference proteome</keyword>
<reference evidence="3" key="1">
    <citation type="submission" date="2023-10" db="EMBL/GenBank/DDBJ databases">
        <authorList>
            <person name="Chen Y."/>
            <person name="Shah S."/>
            <person name="Dougan E. K."/>
            <person name="Thang M."/>
            <person name="Chan C."/>
        </authorList>
    </citation>
    <scope>NUCLEOTIDE SEQUENCE [LARGE SCALE GENOMIC DNA]</scope>
</reference>
<dbReference type="PROSITE" id="PS50053">
    <property type="entry name" value="UBIQUITIN_2"/>
    <property type="match status" value="1"/>
</dbReference>
<feature type="region of interest" description="Disordered" evidence="1">
    <location>
        <begin position="1"/>
        <end position="24"/>
    </location>
</feature>
<dbReference type="EMBL" id="CAUYUJ010017227">
    <property type="protein sequence ID" value="CAK0872996.1"/>
    <property type="molecule type" value="Genomic_DNA"/>
</dbReference>
<dbReference type="InterPro" id="IPR029071">
    <property type="entry name" value="Ubiquitin-like_domsf"/>
</dbReference>
<name>A0ABN9VJI5_9DINO</name>
<feature type="region of interest" description="Disordered" evidence="1">
    <location>
        <begin position="614"/>
        <end position="637"/>
    </location>
</feature>
<proteinExistence type="predicted"/>
<feature type="domain" description="Ubiquitin-like" evidence="2">
    <location>
        <begin position="27"/>
        <end position="106"/>
    </location>
</feature>
<dbReference type="CDD" id="cd17039">
    <property type="entry name" value="Ubl_ubiquitin_like"/>
    <property type="match status" value="1"/>
</dbReference>
<evidence type="ECO:0000256" key="1">
    <source>
        <dbReference type="SAM" id="MobiDB-lite"/>
    </source>
</evidence>
<dbReference type="Proteomes" id="UP001189429">
    <property type="component" value="Unassembled WGS sequence"/>
</dbReference>
<feature type="region of interest" description="Disordered" evidence="1">
    <location>
        <begin position="508"/>
        <end position="534"/>
    </location>
</feature>
<gene>
    <name evidence="3" type="ORF">PCOR1329_LOCUS58306</name>
</gene>
<dbReference type="Gene3D" id="3.10.20.90">
    <property type="entry name" value="Phosphatidylinositol 3-kinase Catalytic Subunit, Chain A, domain 1"/>
    <property type="match status" value="1"/>
</dbReference>
<evidence type="ECO:0000259" key="2">
    <source>
        <dbReference type="PROSITE" id="PS50053"/>
    </source>
</evidence>
<evidence type="ECO:0000313" key="3">
    <source>
        <dbReference type="EMBL" id="CAK0872996.1"/>
    </source>
</evidence>
<organism evidence="3 4">
    <name type="scientific">Prorocentrum cordatum</name>
    <dbReference type="NCBI Taxonomy" id="2364126"/>
    <lineage>
        <taxon>Eukaryota</taxon>
        <taxon>Sar</taxon>
        <taxon>Alveolata</taxon>
        <taxon>Dinophyceae</taxon>
        <taxon>Prorocentrales</taxon>
        <taxon>Prorocentraceae</taxon>
        <taxon>Prorocentrum</taxon>
    </lineage>
</organism>
<comment type="caution">
    <text evidence="3">The sequence shown here is derived from an EMBL/GenBank/DDBJ whole genome shotgun (WGS) entry which is preliminary data.</text>
</comment>
<accession>A0ABN9VJI5</accession>
<dbReference type="SUPFAM" id="SSF54236">
    <property type="entry name" value="Ubiquitin-like"/>
    <property type="match status" value="1"/>
</dbReference>
<sequence>MPPPPLRPEHRPPEPEPVPSAPAPLSLQVIIQPPDDDPGADPMCVALQVDESWTAHAVKAELAARLGLPPEQQRLLAPLGPHGRAVLPHRPELADEDTLSSYVVHDFGRVPPVELVLARRSIEQVEWLTRVKLDPESLHFAPPHVAADREAESGTCAGVWLVLGSWGVCGRLYLVTQLAGVLHHEVCNCAVLLTLARGRVHPVSGAQGRDCAVGEVETGRWRHGGQVGQLMSFGSYGTLIFGAWALATVYTLYQETLPFRAVRCGSESARGCLSPLMKEREPVDFYLYLTTNSTLRWWSKEQPKQNCFLLPASEAILCTCAQLSTNVTDYTSTIYDFQVWAATVGRVGMSVIKWFVVPLCSDGIMHVEQVFAYFEQAGRDMVRSVGLQRWRDGVCPQEGVENLLRAPLWNATGIPLGDPLEAVLANISLSAKDLGGVRRNESTLIVHCFLLRSGTDLLQAVSRFDGPQALDSGPSVDVLDSNVMHAQANITRLLPQLVKPRRNLLANASKAQSGSGSSGDAEGDARGGANSGLPAEDAPVFQRLPVLGTAVPVYPSEALMWVGSAFCVTAFLEPGPVLAVARQTLGVAVAPWLVQLRRWQQEEQQAARLEAAAASRQVTKERSPHPTSRRWCGFRWPQTPSRTMPGTGLRCCTRKS</sequence>
<evidence type="ECO:0000313" key="4">
    <source>
        <dbReference type="Proteomes" id="UP001189429"/>
    </source>
</evidence>